<dbReference type="EMBL" id="VXBM01003513">
    <property type="protein sequence ID" value="NXO46270.1"/>
    <property type="molecule type" value="Genomic_DNA"/>
</dbReference>
<dbReference type="Proteomes" id="UP000572057">
    <property type="component" value="Unassembled WGS sequence"/>
</dbReference>
<evidence type="ECO:0000256" key="4">
    <source>
        <dbReference type="ARBA" id="ARBA00022695"/>
    </source>
</evidence>
<dbReference type="PANTHER" id="PTHR41694:SF3">
    <property type="entry name" value="RNA-DIRECTED DNA POLYMERASE-RELATED"/>
    <property type="match status" value="1"/>
</dbReference>
<keyword evidence="11" id="KW-1185">Reference proteome</keyword>
<accession>A0A7L1SDM2</accession>
<evidence type="ECO:0000256" key="2">
    <source>
        <dbReference type="ARBA" id="ARBA00012180"/>
    </source>
</evidence>
<dbReference type="EC" id="3.1.26.4" evidence="2"/>
<dbReference type="InterPro" id="IPR000477">
    <property type="entry name" value="RT_dom"/>
</dbReference>
<feature type="domain" description="Reverse transcriptase" evidence="9">
    <location>
        <begin position="1"/>
        <end position="68"/>
    </location>
</feature>
<keyword evidence="8" id="KW-0695">RNA-directed DNA polymerase</keyword>
<dbReference type="PROSITE" id="PS50878">
    <property type="entry name" value="RT_POL"/>
    <property type="match status" value="1"/>
</dbReference>
<evidence type="ECO:0000256" key="7">
    <source>
        <dbReference type="ARBA" id="ARBA00022801"/>
    </source>
</evidence>
<name>A0A7L1SDM2_9PASS</name>
<sequence>IRALEPLRREMKDTIIYHYVDDILFCQKSSFTSSNSENITLTLTSKGLIIAPEKVQQKRPWNYLGWTVYSNTIHPKKVTLHTDISTLHDAQRLFGDLQWVRTIVGITNDDLQPFLPWLHGSDANSPQECTPEQQKALVHVSEKLQ</sequence>
<keyword evidence="6" id="KW-0255">Endonuclease</keyword>
<evidence type="ECO:0000313" key="11">
    <source>
        <dbReference type="Proteomes" id="UP000572057"/>
    </source>
</evidence>
<evidence type="ECO:0000256" key="5">
    <source>
        <dbReference type="ARBA" id="ARBA00022722"/>
    </source>
</evidence>
<feature type="non-terminal residue" evidence="10">
    <location>
        <position position="1"/>
    </location>
</feature>
<proteinExistence type="inferred from homology"/>
<evidence type="ECO:0000259" key="9">
    <source>
        <dbReference type="PROSITE" id="PS50878"/>
    </source>
</evidence>
<evidence type="ECO:0000256" key="1">
    <source>
        <dbReference type="ARBA" id="ARBA00010879"/>
    </source>
</evidence>
<dbReference type="Gene3D" id="3.30.70.270">
    <property type="match status" value="2"/>
</dbReference>
<reference evidence="11" key="1">
    <citation type="submission" date="2019-09" db="EMBL/GenBank/DDBJ databases">
        <title>Bird 10,000 Genomes (B10K) Project - Family phase.</title>
        <authorList>
            <person name="Zhang G."/>
        </authorList>
    </citation>
    <scope>NUCLEOTIDE SEQUENCE [LARGE SCALE GENOMIC DNA]</scope>
</reference>
<organism evidence="10 11">
    <name type="scientific">Helopsaltes ochotensis</name>
    <name type="common">Middendorff's grasshopper-warbler</name>
    <dbReference type="NCBI Taxonomy" id="3150915"/>
    <lineage>
        <taxon>Eukaryota</taxon>
        <taxon>Metazoa</taxon>
        <taxon>Chordata</taxon>
        <taxon>Craniata</taxon>
        <taxon>Vertebrata</taxon>
        <taxon>Euteleostomi</taxon>
        <taxon>Archelosauria</taxon>
        <taxon>Archosauria</taxon>
        <taxon>Dinosauria</taxon>
        <taxon>Saurischia</taxon>
        <taxon>Theropoda</taxon>
        <taxon>Coelurosauria</taxon>
        <taxon>Aves</taxon>
        <taxon>Neognathae</taxon>
        <taxon>Neoaves</taxon>
        <taxon>Telluraves</taxon>
        <taxon>Australaves</taxon>
        <taxon>Passeriformes</taxon>
        <taxon>Sylvioidea</taxon>
        <taxon>Locustellidae</taxon>
        <taxon>Helopsaltes</taxon>
    </lineage>
</organism>
<keyword evidence="5" id="KW-0540">Nuclease</keyword>
<keyword evidence="3" id="KW-0808">Transferase</keyword>
<keyword evidence="4" id="KW-0548">Nucleotidyltransferase</keyword>
<comment type="caution">
    <text evidence="10">The sequence shown here is derived from an EMBL/GenBank/DDBJ whole genome shotgun (WGS) entry which is preliminary data.</text>
</comment>
<dbReference type="OrthoDB" id="9319918at2759"/>
<dbReference type="PANTHER" id="PTHR41694">
    <property type="entry name" value="ENDOGENOUS RETROVIRUS GROUP K MEMBER POL PROTEIN"/>
    <property type="match status" value="1"/>
</dbReference>
<dbReference type="InterPro" id="IPR043128">
    <property type="entry name" value="Rev_trsase/Diguanyl_cyclase"/>
</dbReference>
<evidence type="ECO:0000256" key="6">
    <source>
        <dbReference type="ARBA" id="ARBA00022759"/>
    </source>
</evidence>
<dbReference type="GO" id="GO:0035613">
    <property type="term" value="F:RNA stem-loop binding"/>
    <property type="evidence" value="ECO:0007669"/>
    <property type="project" value="TreeGrafter"/>
</dbReference>
<gene>
    <name evidence="10" type="primary">Ervk8_2</name>
    <name evidence="10" type="ORF">LOCOCH_R04399</name>
</gene>
<evidence type="ECO:0000256" key="8">
    <source>
        <dbReference type="ARBA" id="ARBA00022918"/>
    </source>
</evidence>
<keyword evidence="7" id="KW-0378">Hydrolase</keyword>
<evidence type="ECO:0000313" key="10">
    <source>
        <dbReference type="EMBL" id="NXO46270.1"/>
    </source>
</evidence>
<dbReference type="GO" id="GO:0004523">
    <property type="term" value="F:RNA-DNA hybrid ribonuclease activity"/>
    <property type="evidence" value="ECO:0007669"/>
    <property type="project" value="UniProtKB-EC"/>
</dbReference>
<comment type="similarity">
    <text evidence="1">Belongs to the beta type-B retroviral polymerase family. HERV class-II K(HML-2) pol subfamily.</text>
</comment>
<dbReference type="Pfam" id="PF06817">
    <property type="entry name" value="RVT_thumb"/>
    <property type="match status" value="1"/>
</dbReference>
<dbReference type="SUPFAM" id="SSF56672">
    <property type="entry name" value="DNA/RNA polymerases"/>
    <property type="match status" value="1"/>
</dbReference>
<evidence type="ECO:0000256" key="3">
    <source>
        <dbReference type="ARBA" id="ARBA00022679"/>
    </source>
</evidence>
<feature type="non-terminal residue" evidence="10">
    <location>
        <position position="145"/>
    </location>
</feature>
<dbReference type="AlphaFoldDB" id="A0A7L1SDM2"/>
<dbReference type="InterPro" id="IPR010661">
    <property type="entry name" value="RVT_thumb"/>
</dbReference>
<dbReference type="GO" id="GO:0003964">
    <property type="term" value="F:RNA-directed DNA polymerase activity"/>
    <property type="evidence" value="ECO:0007669"/>
    <property type="project" value="UniProtKB-KW"/>
</dbReference>
<dbReference type="InterPro" id="IPR043502">
    <property type="entry name" value="DNA/RNA_pol_sf"/>
</dbReference>
<protein>
    <recommendedName>
        <fullName evidence="2">ribonuclease H</fullName>
        <ecNumber evidence="2">3.1.26.4</ecNumber>
    </recommendedName>
</protein>